<evidence type="ECO:0000256" key="6">
    <source>
        <dbReference type="ARBA" id="ARBA00023102"/>
    </source>
</evidence>
<comment type="pathway">
    <text evidence="1 8">Amino-acid biosynthesis; L-histidine biosynthesis; L-histidine from 5-phospho-alpha-D-ribose 1-diphosphate: step 8/9.</text>
</comment>
<dbReference type="NCBIfam" id="TIGR01856">
    <property type="entry name" value="hisJ_fam"/>
    <property type="match status" value="1"/>
</dbReference>
<dbReference type="PANTHER" id="PTHR21039:SF0">
    <property type="entry name" value="HISTIDINOL-PHOSPHATASE"/>
    <property type="match status" value="1"/>
</dbReference>
<keyword evidence="12" id="KW-1185">Reference proteome</keyword>
<evidence type="ECO:0000256" key="2">
    <source>
        <dbReference type="ARBA" id="ARBA00009152"/>
    </source>
</evidence>
<dbReference type="InterPro" id="IPR010140">
    <property type="entry name" value="Histidinol_P_phosphatase_HisJ"/>
</dbReference>
<evidence type="ECO:0000256" key="9">
    <source>
        <dbReference type="SAM" id="MobiDB-lite"/>
    </source>
</evidence>
<proteinExistence type="inferred from homology"/>
<dbReference type="Pfam" id="PF02811">
    <property type="entry name" value="PHP"/>
    <property type="match status" value="1"/>
</dbReference>
<dbReference type="OrthoDB" id="5957391at2759"/>
<evidence type="ECO:0000313" key="12">
    <source>
        <dbReference type="Proteomes" id="UP000092666"/>
    </source>
</evidence>
<evidence type="ECO:0000256" key="8">
    <source>
        <dbReference type="RuleBase" id="RU366003"/>
    </source>
</evidence>
<evidence type="ECO:0000256" key="7">
    <source>
        <dbReference type="ARBA" id="ARBA00049158"/>
    </source>
</evidence>
<evidence type="ECO:0000259" key="10">
    <source>
        <dbReference type="Pfam" id="PF02811"/>
    </source>
</evidence>
<reference evidence="11 12" key="1">
    <citation type="submission" date="2013-07" db="EMBL/GenBank/DDBJ databases">
        <title>The Genome Sequence of Cryptococcus heveanensis BCC8398.</title>
        <authorList>
            <consortium name="The Broad Institute Genome Sequencing Platform"/>
            <person name="Cuomo C."/>
            <person name="Litvintseva A."/>
            <person name="Chen Y."/>
            <person name="Heitman J."/>
            <person name="Sun S."/>
            <person name="Springer D."/>
            <person name="Dromer F."/>
            <person name="Young S.K."/>
            <person name="Zeng Q."/>
            <person name="Gargeya S."/>
            <person name="Fitzgerald M."/>
            <person name="Abouelleil A."/>
            <person name="Alvarado L."/>
            <person name="Berlin A.M."/>
            <person name="Chapman S.B."/>
            <person name="Dewar J."/>
            <person name="Goldberg J."/>
            <person name="Griggs A."/>
            <person name="Gujja S."/>
            <person name="Hansen M."/>
            <person name="Howarth C."/>
            <person name="Imamovic A."/>
            <person name="Larimer J."/>
            <person name="McCowan C."/>
            <person name="Murphy C."/>
            <person name="Pearson M."/>
            <person name="Priest M."/>
            <person name="Roberts A."/>
            <person name="Saif S."/>
            <person name="Shea T."/>
            <person name="Sykes S."/>
            <person name="Wortman J."/>
            <person name="Nusbaum C."/>
            <person name="Birren B."/>
        </authorList>
    </citation>
    <scope>NUCLEOTIDE SEQUENCE [LARGE SCALE GENOMIC DNA]</scope>
    <source>
        <strain evidence="11 12">BCC8398</strain>
    </source>
</reference>
<keyword evidence="6 8" id="KW-0368">Histidine biosynthesis</keyword>
<dbReference type="CDD" id="cd12110">
    <property type="entry name" value="PHP_HisPPase_Hisj_like"/>
    <property type="match status" value="1"/>
</dbReference>
<organism evidence="11 12">
    <name type="scientific">Kwoniella heveanensis BCC8398</name>
    <dbReference type="NCBI Taxonomy" id="1296120"/>
    <lineage>
        <taxon>Eukaryota</taxon>
        <taxon>Fungi</taxon>
        <taxon>Dikarya</taxon>
        <taxon>Basidiomycota</taxon>
        <taxon>Agaricomycotina</taxon>
        <taxon>Tremellomycetes</taxon>
        <taxon>Tremellales</taxon>
        <taxon>Cryptococcaceae</taxon>
        <taxon>Kwoniella</taxon>
    </lineage>
</organism>
<comment type="similarity">
    <text evidence="2 8">Belongs to the PHP hydrolase family. HisK subfamily.</text>
</comment>
<dbReference type="STRING" id="1296120.A0A1B9GP44"/>
<evidence type="ECO:0000256" key="1">
    <source>
        <dbReference type="ARBA" id="ARBA00004970"/>
    </source>
</evidence>
<evidence type="ECO:0000256" key="5">
    <source>
        <dbReference type="ARBA" id="ARBA00022801"/>
    </source>
</evidence>
<sequence length="345" mass="39053">MPHSHHSHSGQFCRHAKDQLEDVIQEAIRQGFEVFGLSEHAPRYRMEDLFPEESDLTPTDLSATYQSFLTLASSLRTKYALQISLLVSIETDYITPLDLSGLSTILLKHQEIDYVVGSVHHVNGISIDFDRPTCDRTNPNLLPTFSPSEEMLRPFLNRYFDAQFELIELHQPEVLGHIDLCLLWTPEISLKKMKGVREKLERNIRAVIAYGGLFEANAAAIRKGWGTSYPCRDILRLIKSLGGRICLSDDSHGVSYVGLNYLKMRDYLISEQIDEIWYLEPSSTSPSYSKEGSQQTGPHTASNDNTVEESQIVGKRGRVVARKVQGWAEHPFWKKLEAAQGECTS</sequence>
<protein>
    <recommendedName>
        <fullName evidence="3 8">Histidinol-phosphatase</fullName>
        <shortName evidence="8">HolPase</shortName>
        <ecNumber evidence="3 8">3.1.3.15</ecNumber>
    </recommendedName>
</protein>
<evidence type="ECO:0000256" key="3">
    <source>
        <dbReference type="ARBA" id="ARBA00013085"/>
    </source>
</evidence>
<dbReference type="GO" id="GO:0005737">
    <property type="term" value="C:cytoplasm"/>
    <property type="evidence" value="ECO:0007669"/>
    <property type="project" value="TreeGrafter"/>
</dbReference>
<dbReference type="InterPro" id="IPR016195">
    <property type="entry name" value="Pol/histidinol_Pase-like"/>
</dbReference>
<evidence type="ECO:0000313" key="11">
    <source>
        <dbReference type="EMBL" id="OCF32776.1"/>
    </source>
</evidence>
<feature type="region of interest" description="Disordered" evidence="9">
    <location>
        <begin position="287"/>
        <end position="314"/>
    </location>
</feature>
<comment type="catalytic activity">
    <reaction evidence="7 8">
        <text>L-histidinol phosphate + H2O = L-histidinol + phosphate</text>
        <dbReference type="Rhea" id="RHEA:14465"/>
        <dbReference type="ChEBI" id="CHEBI:15377"/>
        <dbReference type="ChEBI" id="CHEBI:43474"/>
        <dbReference type="ChEBI" id="CHEBI:57699"/>
        <dbReference type="ChEBI" id="CHEBI:57980"/>
        <dbReference type="EC" id="3.1.3.15"/>
    </reaction>
</comment>
<dbReference type="PANTHER" id="PTHR21039">
    <property type="entry name" value="HISTIDINOL PHOSPHATASE-RELATED"/>
    <property type="match status" value="1"/>
</dbReference>
<dbReference type="SUPFAM" id="SSF89550">
    <property type="entry name" value="PHP domain-like"/>
    <property type="match status" value="1"/>
</dbReference>
<dbReference type="EC" id="3.1.3.15" evidence="3 8"/>
<dbReference type="UniPathway" id="UPA00031">
    <property type="reaction ID" value="UER00013"/>
</dbReference>
<dbReference type="Proteomes" id="UP000092666">
    <property type="component" value="Unassembled WGS sequence"/>
</dbReference>
<dbReference type="GO" id="GO:0004401">
    <property type="term" value="F:histidinol-phosphatase activity"/>
    <property type="evidence" value="ECO:0007669"/>
    <property type="project" value="UniProtKB-UniRule"/>
</dbReference>
<dbReference type="GO" id="GO:0000105">
    <property type="term" value="P:L-histidine biosynthetic process"/>
    <property type="evidence" value="ECO:0007669"/>
    <property type="project" value="UniProtKB-UniRule"/>
</dbReference>
<keyword evidence="5 8" id="KW-0378">Hydrolase</keyword>
<feature type="compositionally biased region" description="Polar residues" evidence="9">
    <location>
        <begin position="287"/>
        <end position="309"/>
    </location>
</feature>
<dbReference type="AlphaFoldDB" id="A0A1B9GP44"/>
<gene>
    <name evidence="11" type="ORF">I316_05411</name>
</gene>
<name>A0A1B9GP44_9TREE</name>
<dbReference type="Gene3D" id="3.20.20.140">
    <property type="entry name" value="Metal-dependent hydrolases"/>
    <property type="match status" value="1"/>
</dbReference>
<keyword evidence="4 8" id="KW-0028">Amino-acid biosynthesis</keyword>
<dbReference type="EMBL" id="KV700128">
    <property type="protein sequence ID" value="OCF32776.1"/>
    <property type="molecule type" value="Genomic_DNA"/>
</dbReference>
<evidence type="ECO:0000256" key="4">
    <source>
        <dbReference type="ARBA" id="ARBA00022605"/>
    </source>
</evidence>
<accession>A0A1B9GP44</accession>
<reference evidence="12" key="2">
    <citation type="submission" date="2013-12" db="EMBL/GenBank/DDBJ databases">
        <title>Evolution of pathogenesis and genome organization in the Tremellales.</title>
        <authorList>
            <person name="Cuomo C."/>
            <person name="Litvintseva A."/>
            <person name="Heitman J."/>
            <person name="Chen Y."/>
            <person name="Sun S."/>
            <person name="Springer D."/>
            <person name="Dromer F."/>
            <person name="Young S."/>
            <person name="Zeng Q."/>
            <person name="Chapman S."/>
            <person name="Gujja S."/>
            <person name="Saif S."/>
            <person name="Birren B."/>
        </authorList>
    </citation>
    <scope>NUCLEOTIDE SEQUENCE [LARGE SCALE GENOMIC DNA]</scope>
    <source>
        <strain evidence="12">BCC8398</strain>
    </source>
</reference>
<feature type="domain" description="PHP" evidence="10">
    <location>
        <begin position="5"/>
        <end position="218"/>
    </location>
</feature>
<dbReference type="InterPro" id="IPR004013">
    <property type="entry name" value="PHP_dom"/>
</dbReference>